<feature type="compositionally biased region" description="Low complexity" evidence="1">
    <location>
        <begin position="193"/>
        <end position="206"/>
    </location>
</feature>
<proteinExistence type="predicted"/>
<name>A0A183DC84_9BILA</name>
<dbReference type="EMBL" id="UYRT01014695">
    <property type="protein sequence ID" value="VDK54275.1"/>
    <property type="molecule type" value="Genomic_DNA"/>
</dbReference>
<gene>
    <name evidence="2" type="ORF">GPUH_LOCUS6325</name>
</gene>
<evidence type="ECO:0000313" key="3">
    <source>
        <dbReference type="Proteomes" id="UP000271098"/>
    </source>
</evidence>
<dbReference type="Proteomes" id="UP000271098">
    <property type="component" value="Unassembled WGS sequence"/>
</dbReference>
<feature type="region of interest" description="Disordered" evidence="1">
    <location>
        <begin position="179"/>
        <end position="206"/>
    </location>
</feature>
<organism evidence="4">
    <name type="scientific">Gongylonema pulchrum</name>
    <dbReference type="NCBI Taxonomy" id="637853"/>
    <lineage>
        <taxon>Eukaryota</taxon>
        <taxon>Metazoa</taxon>
        <taxon>Ecdysozoa</taxon>
        <taxon>Nematoda</taxon>
        <taxon>Chromadorea</taxon>
        <taxon>Rhabditida</taxon>
        <taxon>Spirurina</taxon>
        <taxon>Spiruromorpha</taxon>
        <taxon>Spiruroidea</taxon>
        <taxon>Gongylonematidae</taxon>
        <taxon>Gongylonema</taxon>
    </lineage>
</organism>
<evidence type="ECO:0000313" key="2">
    <source>
        <dbReference type="EMBL" id="VDK54275.1"/>
    </source>
</evidence>
<dbReference type="WBParaSite" id="GPUH_0000633401-mRNA-1">
    <property type="protein sequence ID" value="GPUH_0000633401-mRNA-1"/>
    <property type="gene ID" value="GPUH_0000633401"/>
</dbReference>
<evidence type="ECO:0000313" key="4">
    <source>
        <dbReference type="WBParaSite" id="GPUH_0000633401-mRNA-1"/>
    </source>
</evidence>
<evidence type="ECO:0000256" key="1">
    <source>
        <dbReference type="SAM" id="MobiDB-lite"/>
    </source>
</evidence>
<reference evidence="4" key="1">
    <citation type="submission" date="2016-06" db="UniProtKB">
        <authorList>
            <consortium name="WormBaseParasite"/>
        </authorList>
    </citation>
    <scope>IDENTIFICATION</scope>
</reference>
<reference evidence="2 3" key="2">
    <citation type="submission" date="2018-11" db="EMBL/GenBank/DDBJ databases">
        <authorList>
            <consortium name="Pathogen Informatics"/>
        </authorList>
    </citation>
    <scope>NUCLEOTIDE SEQUENCE [LARGE SCALE GENOMIC DNA]</scope>
</reference>
<feature type="compositionally biased region" description="Polar residues" evidence="1">
    <location>
        <begin position="179"/>
        <end position="192"/>
    </location>
</feature>
<protein>
    <submittedName>
        <fullName evidence="2 4">Uncharacterized protein</fullName>
    </submittedName>
</protein>
<keyword evidence="3" id="KW-1185">Reference proteome</keyword>
<accession>A0A183DC84</accession>
<sequence>MNERCEKLTEVAGENSQQTAASCADVAMNLTSAVNENCGNEGSHVTVATDVAKKGSKLIGQDGASTAENSEEQQQQLVAGSPHTSRIPRSNLLQQLVSFYRAQASPKFASNRTAVSFKTPKRNVLAAVEHATVEDLTPPSSALRAISQYSSSSSSANVHFSIEFTVSSTSVMPQNSSNVLFTSKTPRNASGTSNASQNASLAQQSQNTLEMVKRGNEQATNDTTLNAAPAGPLTRYAFDHLKNGGTPRPTSTTRKILAKRIAEDNGVPSEPRTPPFARIGNLISFLPHSFRGRLTE</sequence>
<dbReference type="AlphaFoldDB" id="A0A183DC84"/>